<organism evidence="2 3">
    <name type="scientific">Rhodopirellula maiorica SM1</name>
    <dbReference type="NCBI Taxonomy" id="1265738"/>
    <lineage>
        <taxon>Bacteria</taxon>
        <taxon>Pseudomonadati</taxon>
        <taxon>Planctomycetota</taxon>
        <taxon>Planctomycetia</taxon>
        <taxon>Pirellulales</taxon>
        <taxon>Pirellulaceae</taxon>
        <taxon>Novipirellula</taxon>
    </lineage>
</organism>
<evidence type="ECO:0000313" key="3">
    <source>
        <dbReference type="Proteomes" id="UP000011991"/>
    </source>
</evidence>
<dbReference type="EMBL" id="ANOG01000190">
    <property type="protein sequence ID" value="EMI21801.1"/>
    <property type="molecule type" value="Genomic_DNA"/>
</dbReference>
<proteinExistence type="predicted"/>
<comment type="caution">
    <text evidence="2">The sequence shown here is derived from an EMBL/GenBank/DDBJ whole genome shotgun (WGS) entry which is preliminary data.</text>
</comment>
<dbReference type="Proteomes" id="UP000011991">
    <property type="component" value="Unassembled WGS sequence"/>
</dbReference>
<name>M5RRI1_9BACT</name>
<dbReference type="InterPro" id="IPR045474">
    <property type="entry name" value="GEVED"/>
</dbReference>
<dbReference type="AlphaFoldDB" id="M5RRI1"/>
<dbReference type="RefSeq" id="WP_008692922.1">
    <property type="nucleotide sequence ID" value="NZ_ANOG01000190.1"/>
</dbReference>
<dbReference type="Pfam" id="PF20009">
    <property type="entry name" value="GEVED"/>
    <property type="match status" value="1"/>
</dbReference>
<reference evidence="2 3" key="1">
    <citation type="journal article" date="2013" name="Mar. Genomics">
        <title>Expression of sulfatases in Rhodopirellula baltica and the diversity of sulfatases in the genus Rhodopirellula.</title>
        <authorList>
            <person name="Wegner C.E."/>
            <person name="Richter-Heitmann T."/>
            <person name="Klindworth A."/>
            <person name="Klockow C."/>
            <person name="Richter M."/>
            <person name="Achstetter T."/>
            <person name="Glockner F.O."/>
            <person name="Harder J."/>
        </authorList>
    </citation>
    <scope>NUCLEOTIDE SEQUENCE [LARGE SCALE GENOMIC DNA]</scope>
    <source>
        <strain evidence="2 3">SM1</strain>
    </source>
</reference>
<protein>
    <recommendedName>
        <fullName evidence="1">GEVED domain-containing protein</fullName>
    </recommendedName>
</protein>
<keyword evidence="3" id="KW-1185">Reference proteome</keyword>
<evidence type="ECO:0000313" key="2">
    <source>
        <dbReference type="EMBL" id="EMI21801.1"/>
    </source>
</evidence>
<sequence length="133" mass="13917">MFGVIGLASSVAAVNIDLQNADVARVDAWLDFDGNATWDATDQILDSVPVVAGLQTLNFAIPDGAVVGNTYARIRVSTAGDLDPSGTAIDGEVEDYVVALVADPAPIVERVVINDDSSNRSNVTEVAVVFDRV</sequence>
<evidence type="ECO:0000259" key="1">
    <source>
        <dbReference type="Pfam" id="PF20009"/>
    </source>
</evidence>
<dbReference type="OrthoDB" id="5488826at2"/>
<dbReference type="PATRIC" id="fig|1265738.3.peg.1267"/>
<accession>M5RRI1</accession>
<feature type="domain" description="GEVED" evidence="1">
    <location>
        <begin position="26"/>
        <end position="98"/>
    </location>
</feature>
<gene>
    <name evidence="2" type="ORF">RMSM_01277</name>
</gene>